<reference evidence="2" key="1">
    <citation type="journal article" date="2015" name="Nat. Genet.">
        <title>The genome and transcriptome of the zoonotic hookworm Ancylostoma ceylanicum identify infection-specific gene families.</title>
        <authorList>
            <person name="Schwarz E.M."/>
            <person name="Hu Y."/>
            <person name="Antoshechkin I."/>
            <person name="Miller M.M."/>
            <person name="Sternberg P.W."/>
            <person name="Aroian R.V."/>
        </authorList>
    </citation>
    <scope>NUCLEOTIDE SEQUENCE</scope>
    <source>
        <strain evidence="2">HY135</strain>
    </source>
</reference>
<dbReference type="EMBL" id="JARK01000272">
    <property type="protein sequence ID" value="EYC39158.1"/>
    <property type="molecule type" value="Genomic_DNA"/>
</dbReference>
<evidence type="ECO:0000313" key="1">
    <source>
        <dbReference type="EMBL" id="EYC39158.1"/>
    </source>
</evidence>
<gene>
    <name evidence="1" type="primary">Acey_s0672.g1381</name>
    <name evidence="1" type="ORF">Y032_0672g1381</name>
</gene>
<sequence>MVIRSISFISRKHNEFDLYTCFHLIEGSVKSSCPQAFERTSCPQESVKPSCQQASGRTSCRQGSVKPSCQQASENASFRCDQKLAFQKLVDKLFLGF</sequence>
<organism evidence="1 2">
    <name type="scientific">Ancylostoma ceylanicum</name>
    <dbReference type="NCBI Taxonomy" id="53326"/>
    <lineage>
        <taxon>Eukaryota</taxon>
        <taxon>Metazoa</taxon>
        <taxon>Ecdysozoa</taxon>
        <taxon>Nematoda</taxon>
        <taxon>Chromadorea</taxon>
        <taxon>Rhabditida</taxon>
        <taxon>Rhabditina</taxon>
        <taxon>Rhabditomorpha</taxon>
        <taxon>Strongyloidea</taxon>
        <taxon>Ancylostomatidae</taxon>
        <taxon>Ancylostomatinae</taxon>
        <taxon>Ancylostoma</taxon>
    </lineage>
</organism>
<proteinExistence type="predicted"/>
<protein>
    <submittedName>
        <fullName evidence="1">Uncharacterized protein</fullName>
    </submittedName>
</protein>
<dbReference type="Proteomes" id="UP000024635">
    <property type="component" value="Unassembled WGS sequence"/>
</dbReference>
<comment type="caution">
    <text evidence="1">The sequence shown here is derived from an EMBL/GenBank/DDBJ whole genome shotgun (WGS) entry which is preliminary data.</text>
</comment>
<name>A0A016WJI0_9BILA</name>
<dbReference type="AlphaFoldDB" id="A0A016WJI0"/>
<accession>A0A016WJI0</accession>
<evidence type="ECO:0000313" key="2">
    <source>
        <dbReference type="Proteomes" id="UP000024635"/>
    </source>
</evidence>
<keyword evidence="2" id="KW-1185">Reference proteome</keyword>